<dbReference type="EMBL" id="PDCK01000041">
    <property type="protein sequence ID" value="PRQ44314.1"/>
    <property type="molecule type" value="Genomic_DNA"/>
</dbReference>
<dbReference type="Gene3D" id="1.25.40.10">
    <property type="entry name" value="Tetratricopeptide repeat domain"/>
    <property type="match status" value="2"/>
</dbReference>
<dbReference type="PANTHER" id="PTHR45717:SF28">
    <property type="entry name" value="PENTACOTRIPEPTIDE-REPEAT REGION OF PRORP DOMAIN-CONTAINING PROTEIN"/>
    <property type="match status" value="1"/>
</dbReference>
<sequence length="503" mass="57542">MMKYSHFSSLFNTLRNAPRHVSLYSTAAPKSHRKFWKGSLNGLYRQISRSDPKASVLPILDRWVQNSRTVDKDDLVTIIKELRYYKDYSQALEVSMWMSDKRYVELLPSDIAIRLDLIAKVHGIEQAENYFNNTPQQLKVLEVYSALLNCYAHAKQLEKAEATMQKMRDLGFSRTSLSYNVLLNLYYKTGHRAKFDSLMSEMEENGIGFDRFTYGIRLSAAAAASDLEGIDKILAEWESDPKSLLDWINCAVAANGYTKAGAVDKALAMLKRSEEQIPSSKRQRGAYQYLMTQYAVLGKKDDTLRLWKCYKEQMKVYNRGYICIMTSLSKFDDIENAEKIFEEWESEHANYDIRIPNTLIGAYTRNGFLDKAEAIMIRIRLKDEKPNPTAWNYLAKGYLDHGQIEKVLESATKAVSAAQPGWMPDKDVVVACLEYFKSKADLEGAEEFIKLLGDKNIIPVNMQERLLNHIKNENSTAVIGEMEWDCPNGDEETSELTDVESGQ</sequence>
<comment type="similarity">
    <text evidence="1">Belongs to the PPR family. P subfamily.</text>
</comment>
<dbReference type="Pfam" id="PF01535">
    <property type="entry name" value="PPR"/>
    <property type="match status" value="1"/>
</dbReference>
<gene>
    <name evidence="4" type="ORF">RchiOBHm_Chr3g0477891</name>
</gene>
<dbReference type="AlphaFoldDB" id="A0A2P6RD07"/>
<proteinExistence type="inferred from homology"/>
<dbReference type="PROSITE" id="PS51375">
    <property type="entry name" value="PPR"/>
    <property type="match status" value="1"/>
</dbReference>
<evidence type="ECO:0000256" key="1">
    <source>
        <dbReference type="ARBA" id="ARBA00007626"/>
    </source>
</evidence>
<organism evidence="4 5">
    <name type="scientific">Rosa chinensis</name>
    <name type="common">China rose</name>
    <dbReference type="NCBI Taxonomy" id="74649"/>
    <lineage>
        <taxon>Eukaryota</taxon>
        <taxon>Viridiplantae</taxon>
        <taxon>Streptophyta</taxon>
        <taxon>Embryophyta</taxon>
        <taxon>Tracheophyta</taxon>
        <taxon>Spermatophyta</taxon>
        <taxon>Magnoliopsida</taxon>
        <taxon>eudicotyledons</taxon>
        <taxon>Gunneridae</taxon>
        <taxon>Pentapetalae</taxon>
        <taxon>rosids</taxon>
        <taxon>fabids</taxon>
        <taxon>Rosales</taxon>
        <taxon>Rosaceae</taxon>
        <taxon>Rosoideae</taxon>
        <taxon>Rosoideae incertae sedis</taxon>
        <taxon>Rosa</taxon>
    </lineage>
</organism>
<comment type="caution">
    <text evidence="4">The sequence shown here is derived from an EMBL/GenBank/DDBJ whole genome shotgun (WGS) entry which is preliminary data.</text>
</comment>
<dbReference type="InterPro" id="IPR011990">
    <property type="entry name" value="TPR-like_helical_dom_sf"/>
</dbReference>
<evidence type="ECO:0000256" key="2">
    <source>
        <dbReference type="ARBA" id="ARBA00022737"/>
    </source>
</evidence>
<dbReference type="Proteomes" id="UP000238479">
    <property type="component" value="Chromosome 3"/>
</dbReference>
<dbReference type="GO" id="GO:0003729">
    <property type="term" value="F:mRNA binding"/>
    <property type="evidence" value="ECO:0007669"/>
    <property type="project" value="UniProtKB-ARBA"/>
</dbReference>
<feature type="repeat" description="PPR" evidence="3">
    <location>
        <begin position="140"/>
        <end position="174"/>
    </location>
</feature>
<evidence type="ECO:0000313" key="4">
    <source>
        <dbReference type="EMBL" id="PRQ44314.1"/>
    </source>
</evidence>
<dbReference type="GO" id="GO:0005739">
    <property type="term" value="C:mitochondrion"/>
    <property type="evidence" value="ECO:0007669"/>
    <property type="project" value="TreeGrafter"/>
</dbReference>
<dbReference type="OMA" id="WESRELT"/>
<keyword evidence="5" id="KW-1185">Reference proteome</keyword>
<dbReference type="Pfam" id="PF13812">
    <property type="entry name" value="PPR_3"/>
    <property type="match status" value="1"/>
</dbReference>
<dbReference type="InterPro" id="IPR002885">
    <property type="entry name" value="PPR_rpt"/>
</dbReference>
<dbReference type="SUPFAM" id="SSF48452">
    <property type="entry name" value="TPR-like"/>
    <property type="match status" value="1"/>
</dbReference>
<dbReference type="Gramene" id="PRQ44314">
    <property type="protein sequence ID" value="PRQ44314"/>
    <property type="gene ID" value="RchiOBHm_Chr3g0477891"/>
</dbReference>
<evidence type="ECO:0000256" key="3">
    <source>
        <dbReference type="PROSITE-ProRule" id="PRU00708"/>
    </source>
</evidence>
<dbReference type="OrthoDB" id="1890565at2759"/>
<evidence type="ECO:0000313" key="5">
    <source>
        <dbReference type="Proteomes" id="UP000238479"/>
    </source>
</evidence>
<name>A0A2P6RD07_ROSCH</name>
<dbReference type="NCBIfam" id="TIGR00756">
    <property type="entry name" value="PPR"/>
    <property type="match status" value="1"/>
</dbReference>
<dbReference type="PANTHER" id="PTHR45717">
    <property type="entry name" value="OS12G0527900 PROTEIN"/>
    <property type="match status" value="1"/>
</dbReference>
<reference evidence="4 5" key="1">
    <citation type="journal article" date="2018" name="Nat. Genet.">
        <title>The Rosa genome provides new insights in the design of modern roses.</title>
        <authorList>
            <person name="Bendahmane M."/>
        </authorList>
    </citation>
    <scope>NUCLEOTIDE SEQUENCE [LARGE SCALE GENOMIC DNA]</scope>
    <source>
        <strain evidence="5">cv. Old Blush</strain>
    </source>
</reference>
<accession>A0A2P6RD07</accession>
<keyword evidence="2" id="KW-0677">Repeat</keyword>
<protein>
    <submittedName>
        <fullName evidence="4">Putative tetratricopeptide-like helical domain-containing protein</fullName>
    </submittedName>
</protein>
<dbReference type="STRING" id="74649.A0A2P6RD07"/>